<dbReference type="Proteomes" id="UP001162992">
    <property type="component" value="Chromosome 17"/>
</dbReference>
<proteinExistence type="predicted"/>
<protein>
    <submittedName>
        <fullName evidence="1">Uncharacterized protein</fullName>
    </submittedName>
</protein>
<comment type="caution">
    <text evidence="1">The sequence shown here is derived from an EMBL/GenBank/DDBJ whole genome shotgun (WGS) entry which is preliminary data.</text>
</comment>
<sequence>MSFESMSLAWRHLSVSVSDFKGGVRSVLHGLTGYAEPGHLLAIMGPSGSGKTTLLDSLAGRLSKNAAQTGEIWLNGHRKKISLGTAAYVTQEDALIGTLTVRETLLFSARLRLPDCMPLSEKQTAVESVILEMGLHDCADTPIGNWHVRGLSGGEKRRLSIGLELLARPHLLFLDEPTSGLDSASAFFVTTTLKNLARDSRTVIASIHQPSSEVFELFDKLFLLANGRTVYFGEARSAQEHFAKAGFPCPTFRNPSDHFLRATSSDFDKIRATLKDRYYVETNGINLNDPIDQMDSGKVITILMDAYQSSEPATKVERKVEDMLQQVRAVTVESPRRRGASFLMQAFVLTCRSFLNMSRDLGYYWLRLAIYIVLSICLGSIFFRIDTRYQSISARAACMAYIAGFLTFMSIGGFPSFVEDMKVFVRERLNGHYGVVAFVISNTLSSLPFLFLISLISGSICYFMVRLHPGFDHLIYFLLCLYASLTIVESLMMAISCTVPNFLMGIITGAAIQGVFMLVSGFFRLQGALPRAVWRYPLSYISFHTYTLQGMYQNDFSGLEFENQTKGLPKIPGHFILKNMFDVDVGRSKWADLTVLFGMIMVYRLIFFFLIKFGEDVRQSLLRHLLTAPKYRLFRSRSTLDRAVTPTQATEIV</sequence>
<organism evidence="1 2">
    <name type="scientific">Diphasiastrum complanatum</name>
    <name type="common">Issler's clubmoss</name>
    <name type="synonym">Lycopodium complanatum</name>
    <dbReference type="NCBI Taxonomy" id="34168"/>
    <lineage>
        <taxon>Eukaryota</taxon>
        <taxon>Viridiplantae</taxon>
        <taxon>Streptophyta</taxon>
        <taxon>Embryophyta</taxon>
        <taxon>Tracheophyta</taxon>
        <taxon>Lycopodiopsida</taxon>
        <taxon>Lycopodiales</taxon>
        <taxon>Lycopodiaceae</taxon>
        <taxon>Lycopodioideae</taxon>
        <taxon>Diphasiastrum</taxon>
    </lineage>
</organism>
<evidence type="ECO:0000313" key="2">
    <source>
        <dbReference type="Proteomes" id="UP001162992"/>
    </source>
</evidence>
<keyword evidence="2" id="KW-1185">Reference proteome</keyword>
<reference evidence="2" key="1">
    <citation type="journal article" date="2024" name="Proc. Natl. Acad. Sci. U.S.A.">
        <title>Extraordinary preservation of gene collinearity over three hundred million years revealed in homosporous lycophytes.</title>
        <authorList>
            <person name="Li C."/>
            <person name="Wickell D."/>
            <person name="Kuo L.Y."/>
            <person name="Chen X."/>
            <person name="Nie B."/>
            <person name="Liao X."/>
            <person name="Peng D."/>
            <person name="Ji J."/>
            <person name="Jenkins J."/>
            <person name="Williams M."/>
            <person name="Shu S."/>
            <person name="Plott C."/>
            <person name="Barry K."/>
            <person name="Rajasekar S."/>
            <person name="Grimwood J."/>
            <person name="Han X."/>
            <person name="Sun S."/>
            <person name="Hou Z."/>
            <person name="He W."/>
            <person name="Dai G."/>
            <person name="Sun C."/>
            <person name="Schmutz J."/>
            <person name="Leebens-Mack J.H."/>
            <person name="Li F.W."/>
            <person name="Wang L."/>
        </authorList>
    </citation>
    <scope>NUCLEOTIDE SEQUENCE [LARGE SCALE GENOMIC DNA]</scope>
    <source>
        <strain evidence="2">cv. PW_Plant_1</strain>
    </source>
</reference>
<gene>
    <name evidence="1" type="ORF">O6H91_17G010100</name>
</gene>
<evidence type="ECO:0000313" key="1">
    <source>
        <dbReference type="EMBL" id="KAJ7524533.1"/>
    </source>
</evidence>
<accession>A0ACC2B422</accession>
<dbReference type="EMBL" id="CM055108">
    <property type="protein sequence ID" value="KAJ7524533.1"/>
    <property type="molecule type" value="Genomic_DNA"/>
</dbReference>
<name>A0ACC2B422_DIPCM</name>